<comment type="caution">
    <text evidence="2">The sequence shown here is derived from an EMBL/GenBank/DDBJ whole genome shotgun (WGS) entry which is preliminary data.</text>
</comment>
<evidence type="ECO:0000313" key="3">
    <source>
        <dbReference type="Proteomes" id="UP001596091"/>
    </source>
</evidence>
<accession>A0ABW1ELY8</accession>
<dbReference type="RefSeq" id="WP_263341618.1">
    <property type="nucleotide sequence ID" value="NZ_JAGSYH010000007.1"/>
</dbReference>
<dbReference type="Proteomes" id="UP001596091">
    <property type="component" value="Unassembled WGS sequence"/>
</dbReference>
<organism evidence="2 3">
    <name type="scientific">Acidicapsa dinghuensis</name>
    <dbReference type="NCBI Taxonomy" id="2218256"/>
    <lineage>
        <taxon>Bacteria</taxon>
        <taxon>Pseudomonadati</taxon>
        <taxon>Acidobacteriota</taxon>
        <taxon>Terriglobia</taxon>
        <taxon>Terriglobales</taxon>
        <taxon>Acidobacteriaceae</taxon>
        <taxon>Acidicapsa</taxon>
    </lineage>
</organism>
<evidence type="ECO:0000313" key="2">
    <source>
        <dbReference type="EMBL" id="MFC5865249.1"/>
    </source>
</evidence>
<name>A0ABW1ELY8_9BACT</name>
<keyword evidence="1" id="KW-1133">Transmembrane helix</keyword>
<keyword evidence="1" id="KW-0472">Membrane</keyword>
<keyword evidence="1" id="KW-0812">Transmembrane</keyword>
<evidence type="ECO:0000256" key="1">
    <source>
        <dbReference type="SAM" id="Phobius"/>
    </source>
</evidence>
<reference evidence="3" key="1">
    <citation type="journal article" date="2019" name="Int. J. Syst. Evol. Microbiol.">
        <title>The Global Catalogue of Microorganisms (GCM) 10K type strain sequencing project: providing services to taxonomists for standard genome sequencing and annotation.</title>
        <authorList>
            <consortium name="The Broad Institute Genomics Platform"/>
            <consortium name="The Broad Institute Genome Sequencing Center for Infectious Disease"/>
            <person name="Wu L."/>
            <person name="Ma J."/>
        </authorList>
    </citation>
    <scope>NUCLEOTIDE SEQUENCE [LARGE SCALE GENOMIC DNA]</scope>
    <source>
        <strain evidence="3">JCM 4087</strain>
    </source>
</reference>
<feature type="transmembrane region" description="Helical" evidence="1">
    <location>
        <begin position="102"/>
        <end position="125"/>
    </location>
</feature>
<proteinExistence type="predicted"/>
<dbReference type="EMBL" id="JBHSPH010000018">
    <property type="protein sequence ID" value="MFC5865249.1"/>
    <property type="molecule type" value="Genomic_DNA"/>
</dbReference>
<protein>
    <submittedName>
        <fullName evidence="2">Uncharacterized protein</fullName>
    </submittedName>
</protein>
<feature type="transmembrane region" description="Helical" evidence="1">
    <location>
        <begin position="196"/>
        <end position="229"/>
    </location>
</feature>
<sequence length="328" mass="36654">MSADGTTEQHQELTTTVRATQNTVGHLGFCWRHPSLTAIEVAWRWLVGIPFLLIAQEQVHRILVQLPTSAAGLDRLEWTNPWLSSVLIAQAVGKYESYVVNVLLWLVPLGIVAWAIASAFGRVLILLRMRAIERKGSLPATVPDLTFGALLRRVPGFAALQALWMLALLTCWWGWFETVSWASGNHLTDQAQPDLVGYLCWLIFLSLGFFTLWSLVSWVLTVAPLLLVVEGSKGFGATFRAFACSFRLGKLLSGKLAEVNLVMAIVKLALVVLAMVFSSAPLPFSDEFGPDTLRTIDIIVIVWYLMANDFFHVVRLRSFCALWRHYRG</sequence>
<feature type="transmembrane region" description="Helical" evidence="1">
    <location>
        <begin position="292"/>
        <end position="314"/>
    </location>
</feature>
<keyword evidence="3" id="KW-1185">Reference proteome</keyword>
<feature type="transmembrane region" description="Helical" evidence="1">
    <location>
        <begin position="259"/>
        <end position="280"/>
    </location>
</feature>
<gene>
    <name evidence="2" type="ORF">ACFPT7_23290</name>
</gene>
<feature type="transmembrane region" description="Helical" evidence="1">
    <location>
        <begin position="157"/>
        <end position="176"/>
    </location>
</feature>